<dbReference type="GO" id="GO:0000160">
    <property type="term" value="P:phosphorelay signal transduction system"/>
    <property type="evidence" value="ECO:0007669"/>
    <property type="project" value="InterPro"/>
</dbReference>
<dbReference type="SMART" id="SM00448">
    <property type="entry name" value="REC"/>
    <property type="match status" value="1"/>
</dbReference>
<feature type="modified residue" description="4-aspartylphosphate" evidence="1">
    <location>
        <position position="65"/>
    </location>
</feature>
<dbReference type="InterPro" id="IPR011006">
    <property type="entry name" value="CheY-like_superfamily"/>
</dbReference>
<dbReference type="CDD" id="cd17546">
    <property type="entry name" value="REC_hyHK_CKI1_RcsC-like"/>
    <property type="match status" value="1"/>
</dbReference>
<dbReference type="InterPro" id="IPR001789">
    <property type="entry name" value="Sig_transdc_resp-reg_receiver"/>
</dbReference>
<dbReference type="AlphaFoldDB" id="A0AAW1GJ28"/>
<name>A0AAW1GJ28_SAPOF</name>
<dbReference type="Proteomes" id="UP001443914">
    <property type="component" value="Unassembled WGS sequence"/>
</dbReference>
<dbReference type="EMBL" id="JBDFQZ010000014">
    <property type="protein sequence ID" value="KAK9664400.1"/>
    <property type="molecule type" value="Genomic_DNA"/>
</dbReference>
<evidence type="ECO:0000313" key="4">
    <source>
        <dbReference type="Proteomes" id="UP001443914"/>
    </source>
</evidence>
<keyword evidence="1" id="KW-0597">Phosphoprotein</keyword>
<dbReference type="PANTHER" id="PTHR43228">
    <property type="entry name" value="TWO-COMPONENT RESPONSE REGULATOR"/>
    <property type="match status" value="1"/>
</dbReference>
<evidence type="ECO:0000259" key="2">
    <source>
        <dbReference type="PROSITE" id="PS50110"/>
    </source>
</evidence>
<reference evidence="3" key="1">
    <citation type="submission" date="2024-03" db="EMBL/GenBank/DDBJ databases">
        <title>WGS assembly of Saponaria officinalis var. Norfolk2.</title>
        <authorList>
            <person name="Jenkins J."/>
            <person name="Shu S."/>
            <person name="Grimwood J."/>
            <person name="Barry K."/>
            <person name="Goodstein D."/>
            <person name="Schmutz J."/>
            <person name="Leebens-Mack J."/>
            <person name="Osbourn A."/>
        </authorList>
    </citation>
    <scope>NUCLEOTIDE SEQUENCE [LARGE SCALE GENOMIC DNA]</scope>
    <source>
        <strain evidence="3">JIC</strain>
    </source>
</reference>
<gene>
    <name evidence="3" type="ORF">RND81_14G039000</name>
</gene>
<feature type="domain" description="Response regulatory" evidence="2">
    <location>
        <begin position="15"/>
        <end position="130"/>
    </location>
</feature>
<comment type="caution">
    <text evidence="3">The sequence shown here is derived from an EMBL/GenBank/DDBJ whole genome shotgun (WGS) entry which is preliminary data.</text>
</comment>
<evidence type="ECO:0000313" key="3">
    <source>
        <dbReference type="EMBL" id="KAK9664400.1"/>
    </source>
</evidence>
<dbReference type="Pfam" id="PF00072">
    <property type="entry name" value="Response_reg"/>
    <property type="match status" value="1"/>
</dbReference>
<protein>
    <recommendedName>
        <fullName evidence="2">Response regulatory domain-containing protein</fullName>
    </recommendedName>
</protein>
<evidence type="ECO:0000256" key="1">
    <source>
        <dbReference type="PROSITE-ProRule" id="PRU00169"/>
    </source>
</evidence>
<dbReference type="Gene3D" id="3.40.50.2300">
    <property type="match status" value="1"/>
</dbReference>
<dbReference type="SUPFAM" id="SSF52172">
    <property type="entry name" value="CheY-like"/>
    <property type="match status" value="1"/>
</dbReference>
<organism evidence="3 4">
    <name type="scientific">Saponaria officinalis</name>
    <name type="common">Common soapwort</name>
    <name type="synonym">Lychnis saponaria</name>
    <dbReference type="NCBI Taxonomy" id="3572"/>
    <lineage>
        <taxon>Eukaryota</taxon>
        <taxon>Viridiplantae</taxon>
        <taxon>Streptophyta</taxon>
        <taxon>Embryophyta</taxon>
        <taxon>Tracheophyta</taxon>
        <taxon>Spermatophyta</taxon>
        <taxon>Magnoliopsida</taxon>
        <taxon>eudicotyledons</taxon>
        <taxon>Gunneridae</taxon>
        <taxon>Pentapetalae</taxon>
        <taxon>Caryophyllales</taxon>
        <taxon>Caryophyllaceae</taxon>
        <taxon>Caryophylleae</taxon>
        <taxon>Saponaria</taxon>
    </lineage>
</organism>
<dbReference type="PROSITE" id="PS50110">
    <property type="entry name" value="RESPONSE_REGULATORY"/>
    <property type="match status" value="1"/>
</dbReference>
<dbReference type="PANTHER" id="PTHR43228:SF1">
    <property type="entry name" value="TWO-COMPONENT RESPONSE REGULATOR ARR22"/>
    <property type="match status" value="1"/>
</dbReference>
<dbReference type="InterPro" id="IPR052048">
    <property type="entry name" value="ST_Response_Regulator"/>
</dbReference>
<accession>A0AAW1GJ28</accession>
<sequence length="131" mass="14337">MAGNNNAMNIKEKYSALIVDDSAIIRSVGQQMLEKHGFKTITAENGKEAVDFFVAGNSCDIIVMDMEMPIMDGIQATKELRAMGVKSLIFGATASNSKADIEAFIEAGLDEFIEKPLCDGKLNHMLKRLFC</sequence>
<keyword evidence="4" id="KW-1185">Reference proteome</keyword>
<proteinExistence type="predicted"/>